<accession>A0A1V6PD20</accession>
<keyword evidence="2" id="KW-1185">Reference proteome</keyword>
<proteinExistence type="predicted"/>
<comment type="caution">
    <text evidence="1">The sequence shown here is derived from an EMBL/GenBank/DDBJ whole genome shotgun (WGS) entry which is preliminary data.</text>
</comment>
<evidence type="ECO:0000313" key="1">
    <source>
        <dbReference type="EMBL" id="OQD74647.1"/>
    </source>
</evidence>
<dbReference type="AlphaFoldDB" id="A0A1V6PD20"/>
<dbReference type="Proteomes" id="UP000191522">
    <property type="component" value="Unassembled WGS sequence"/>
</dbReference>
<name>A0A1V6PD20_PENDC</name>
<dbReference type="EMBL" id="MDYL01000010">
    <property type="protein sequence ID" value="OQD74647.1"/>
    <property type="molecule type" value="Genomic_DNA"/>
</dbReference>
<organism evidence="1 2">
    <name type="scientific">Penicillium decumbens</name>
    <dbReference type="NCBI Taxonomy" id="69771"/>
    <lineage>
        <taxon>Eukaryota</taxon>
        <taxon>Fungi</taxon>
        <taxon>Dikarya</taxon>
        <taxon>Ascomycota</taxon>
        <taxon>Pezizomycotina</taxon>
        <taxon>Eurotiomycetes</taxon>
        <taxon>Eurotiomycetidae</taxon>
        <taxon>Eurotiales</taxon>
        <taxon>Aspergillaceae</taxon>
        <taxon>Penicillium</taxon>
    </lineage>
</organism>
<evidence type="ECO:0000313" key="2">
    <source>
        <dbReference type="Proteomes" id="UP000191522"/>
    </source>
</evidence>
<dbReference type="STRING" id="69771.A0A1V6PD20"/>
<dbReference type="OrthoDB" id="4499616at2759"/>
<protein>
    <submittedName>
        <fullName evidence="1">Uncharacterized protein</fullName>
    </submittedName>
</protein>
<dbReference type="OMA" id="SWFPSRE"/>
<gene>
    <name evidence="1" type="ORF">PENDEC_c010G00167</name>
</gene>
<reference evidence="2" key="1">
    <citation type="journal article" date="2017" name="Nat. Microbiol.">
        <title>Global analysis of biosynthetic gene clusters reveals vast potential of secondary metabolite production in Penicillium species.</title>
        <authorList>
            <person name="Nielsen J.C."/>
            <person name="Grijseels S."/>
            <person name="Prigent S."/>
            <person name="Ji B."/>
            <person name="Dainat J."/>
            <person name="Nielsen K.F."/>
            <person name="Frisvad J.C."/>
            <person name="Workman M."/>
            <person name="Nielsen J."/>
        </authorList>
    </citation>
    <scope>NUCLEOTIDE SEQUENCE [LARGE SCALE GENOMIC DNA]</scope>
    <source>
        <strain evidence="2">IBT 11843</strain>
    </source>
</reference>
<sequence>MPYVTVIEVMTIVPNPENSEDFDERQTLLVECKRPSRDTPLEWHEGQFEDDLTENLNASGRLFGAVAIGKKVRFYQFNGKAPAGQKLAQLHRDTIHMSTDSGIIEVERMMNYIKANAWQ</sequence>